<sequence length="105" mass="11996">MFSFVFALFSFVDFLDCVVSRCTTVSCCLFSFVPYKHTCVFSGVCILRSDAFSFMFDVFECLASDGHHRPGKRSRVLGRRSDALPFPQKLRNVRSRLLSPLSPRQ</sequence>
<feature type="signal peptide" evidence="1">
    <location>
        <begin position="1"/>
        <end position="17"/>
    </location>
</feature>
<evidence type="ECO:0000313" key="2">
    <source>
        <dbReference type="EMBL" id="ORZ31415.1"/>
    </source>
</evidence>
<accession>A0A1Y2HA98</accession>
<dbReference type="AlphaFoldDB" id="A0A1Y2HA98"/>
<evidence type="ECO:0000256" key="1">
    <source>
        <dbReference type="SAM" id="SignalP"/>
    </source>
</evidence>
<dbReference type="Proteomes" id="UP000193411">
    <property type="component" value="Unassembled WGS sequence"/>
</dbReference>
<protein>
    <recommendedName>
        <fullName evidence="4">Secreted protein</fullName>
    </recommendedName>
</protein>
<gene>
    <name evidence="2" type="ORF">BCR44DRAFT_1442275</name>
</gene>
<feature type="chain" id="PRO_5012033714" description="Secreted protein" evidence="1">
    <location>
        <begin position="18"/>
        <end position="105"/>
    </location>
</feature>
<evidence type="ECO:0000313" key="3">
    <source>
        <dbReference type="Proteomes" id="UP000193411"/>
    </source>
</evidence>
<organism evidence="2 3">
    <name type="scientific">Catenaria anguillulae PL171</name>
    <dbReference type="NCBI Taxonomy" id="765915"/>
    <lineage>
        <taxon>Eukaryota</taxon>
        <taxon>Fungi</taxon>
        <taxon>Fungi incertae sedis</taxon>
        <taxon>Blastocladiomycota</taxon>
        <taxon>Blastocladiomycetes</taxon>
        <taxon>Blastocladiales</taxon>
        <taxon>Catenariaceae</taxon>
        <taxon>Catenaria</taxon>
    </lineage>
</organism>
<comment type="caution">
    <text evidence="2">The sequence shown here is derived from an EMBL/GenBank/DDBJ whole genome shotgun (WGS) entry which is preliminary data.</text>
</comment>
<keyword evidence="3" id="KW-1185">Reference proteome</keyword>
<keyword evidence="1" id="KW-0732">Signal</keyword>
<name>A0A1Y2HA98_9FUNG</name>
<reference evidence="2 3" key="1">
    <citation type="submission" date="2016-07" db="EMBL/GenBank/DDBJ databases">
        <title>Pervasive Adenine N6-methylation of Active Genes in Fungi.</title>
        <authorList>
            <consortium name="DOE Joint Genome Institute"/>
            <person name="Mondo S.J."/>
            <person name="Dannebaum R.O."/>
            <person name="Kuo R.C."/>
            <person name="Labutti K."/>
            <person name="Haridas S."/>
            <person name="Kuo A."/>
            <person name="Salamov A."/>
            <person name="Ahrendt S.R."/>
            <person name="Lipzen A."/>
            <person name="Sullivan W."/>
            <person name="Andreopoulos W.B."/>
            <person name="Clum A."/>
            <person name="Lindquist E."/>
            <person name="Daum C."/>
            <person name="Ramamoorthy G.K."/>
            <person name="Gryganskyi A."/>
            <person name="Culley D."/>
            <person name="Magnuson J.K."/>
            <person name="James T.Y."/>
            <person name="O'Malley M.A."/>
            <person name="Stajich J.E."/>
            <person name="Spatafora J.W."/>
            <person name="Visel A."/>
            <person name="Grigoriev I.V."/>
        </authorList>
    </citation>
    <scope>NUCLEOTIDE SEQUENCE [LARGE SCALE GENOMIC DNA]</scope>
    <source>
        <strain evidence="2 3">PL171</strain>
    </source>
</reference>
<proteinExistence type="predicted"/>
<dbReference type="EMBL" id="MCFL01000060">
    <property type="protein sequence ID" value="ORZ31415.1"/>
    <property type="molecule type" value="Genomic_DNA"/>
</dbReference>
<evidence type="ECO:0008006" key="4">
    <source>
        <dbReference type="Google" id="ProtNLM"/>
    </source>
</evidence>